<dbReference type="GO" id="GO:0051301">
    <property type="term" value="P:cell division"/>
    <property type="evidence" value="ECO:0007669"/>
    <property type="project" value="UniProtKB-KW"/>
</dbReference>
<dbReference type="HAMAP" id="MF_00639">
    <property type="entry name" value="MurD"/>
    <property type="match status" value="1"/>
</dbReference>
<dbReference type="SUPFAM" id="SSF53244">
    <property type="entry name" value="MurD-like peptide ligases, peptide-binding domain"/>
    <property type="match status" value="1"/>
</dbReference>
<dbReference type="PANTHER" id="PTHR43692:SF1">
    <property type="entry name" value="UDP-N-ACETYLMURAMOYLALANINE--D-GLUTAMATE LIGASE"/>
    <property type="match status" value="1"/>
</dbReference>
<evidence type="ECO:0000256" key="9">
    <source>
        <dbReference type="ARBA" id="ARBA00022741"/>
    </source>
</evidence>
<evidence type="ECO:0000256" key="13">
    <source>
        <dbReference type="ARBA" id="ARBA00023316"/>
    </source>
</evidence>
<protein>
    <recommendedName>
        <fullName evidence="6 17">UDP-N-acetylmuramoylalanine--D-glutamate ligase</fullName>
        <ecNumber evidence="5 17">6.3.2.9</ecNumber>
    </recommendedName>
    <alternativeName>
        <fullName evidence="15 17">D-glutamic acid-adding enzyme</fullName>
    </alternativeName>
    <alternativeName>
        <fullName evidence="14 17">UDP-N-acetylmuramoyl-L-alanyl-D-glutamate synthetase</fullName>
    </alternativeName>
</protein>
<keyword evidence="11 17" id="KW-0133">Cell shape</keyword>
<reference evidence="21 22" key="1">
    <citation type="submission" date="2016-11" db="EMBL/GenBank/DDBJ databases">
        <title>Description of two novel members of the family Erysipelotrichaceae: Ileibacterium lipovorans gen. nov., sp. nov. and Dubosiella newyorkensis, gen. nov., sp. nov.</title>
        <authorList>
            <person name="Cox L.M."/>
            <person name="Sohn J."/>
            <person name="Tyrrell K.L."/>
            <person name="Citron D.M."/>
            <person name="Lawson P.A."/>
            <person name="Patel N.B."/>
            <person name="Iizumi T."/>
            <person name="Perez-Perez G.I."/>
            <person name="Goldstein E.J."/>
            <person name="Blaser M.J."/>
        </authorList>
    </citation>
    <scope>NUCLEOTIDE SEQUENCE [LARGE SCALE GENOMIC DNA]</scope>
    <source>
        <strain evidence="21 22">NYU-BL-A3</strain>
    </source>
</reference>
<comment type="pathway">
    <text evidence="3 17 18">Cell wall biogenesis; peptidoglycan biosynthesis.</text>
</comment>
<dbReference type="Gene3D" id="3.90.190.20">
    <property type="entry name" value="Mur ligase, C-terminal domain"/>
    <property type="match status" value="1"/>
</dbReference>
<comment type="function">
    <text evidence="1 17 18">Cell wall formation. Catalyzes the addition of glutamate to the nucleotide precursor UDP-N-acetylmuramoyl-L-alanine (UMA).</text>
</comment>
<gene>
    <name evidence="17" type="primary">murD</name>
    <name evidence="21" type="ORF">BO222_04885</name>
</gene>
<dbReference type="AlphaFoldDB" id="A0A1U7NGT2"/>
<sequence length="451" mass="50473">MANVLVIGAARSGNAAAKLLRQNGNNVTLTDMKPAAQKEELESLGIRVLDEGHPDFLYEEQFDYVVKNPGIPYKAPLVAHFLNKKTPIYTEIETAYQAAPKFNYAAVTGTDGKTTTVTLLHEMLKKKDPNAQVAGNIGIPLSEIVLENGDIPLDVALELSNFQLLGIDEFSCHASTITNLAPDHLDYMNSLDEYYDSKFRIFKNQKPEDLFILNTDDPTIMKYFEKYEPITPEVVRFSLKDDNADLRIDRNTGEVFLNDVVLFNKKDLKLVGEFNLANAMMAAAMAYFMGVSSHQIQEVISEFPGVEHRIEYILEKNGVRYYNDSKATNTHSAKAALSSFESGIRLLCGGKNKGIDYSELTEFDDRIAHCYSFGEIKDVFSDLFSRQSSYETMEQALDAAMNDAKAGEVILLCPATSSFDQFKNYEVRGEIFKDLVRNKTAVSQGKESEIK</sequence>
<keyword evidence="9 17" id="KW-0547">Nucleotide-binding</keyword>
<evidence type="ECO:0000256" key="2">
    <source>
        <dbReference type="ARBA" id="ARBA00004496"/>
    </source>
</evidence>
<evidence type="ECO:0000259" key="19">
    <source>
        <dbReference type="Pfam" id="PF02875"/>
    </source>
</evidence>
<dbReference type="SUPFAM" id="SSF53623">
    <property type="entry name" value="MurD-like peptide ligases, catalytic domain"/>
    <property type="match status" value="1"/>
</dbReference>
<dbReference type="UniPathway" id="UPA00219"/>
<evidence type="ECO:0000256" key="5">
    <source>
        <dbReference type="ARBA" id="ARBA00012212"/>
    </source>
</evidence>
<accession>A0A1U7NGT2</accession>
<comment type="caution">
    <text evidence="21">The sequence shown here is derived from an EMBL/GenBank/DDBJ whole genome shotgun (WGS) entry which is preliminary data.</text>
</comment>
<comment type="similarity">
    <text evidence="4 17">Belongs to the MurCDEF family.</text>
</comment>
<evidence type="ECO:0000256" key="1">
    <source>
        <dbReference type="ARBA" id="ARBA00002734"/>
    </source>
</evidence>
<dbReference type="GO" id="GO:0008764">
    <property type="term" value="F:UDP-N-acetylmuramoylalanine-D-glutamate ligase activity"/>
    <property type="evidence" value="ECO:0007669"/>
    <property type="project" value="UniProtKB-UniRule"/>
</dbReference>
<dbReference type="OrthoDB" id="9809796at2"/>
<evidence type="ECO:0000256" key="14">
    <source>
        <dbReference type="ARBA" id="ARBA00030398"/>
    </source>
</evidence>
<evidence type="ECO:0000256" key="6">
    <source>
        <dbReference type="ARBA" id="ARBA00015655"/>
    </source>
</evidence>
<keyword evidence="7 17" id="KW-0963">Cytoplasm</keyword>
<evidence type="ECO:0000313" key="22">
    <source>
        <dbReference type="Proteomes" id="UP000186341"/>
    </source>
</evidence>
<keyword evidence="17 18" id="KW-0131">Cell cycle</keyword>
<dbReference type="InterPro" id="IPR005762">
    <property type="entry name" value="MurD"/>
</dbReference>
<comment type="subcellular location">
    <subcellularLocation>
        <location evidence="2 17 18">Cytoplasm</location>
    </subcellularLocation>
</comment>
<dbReference type="GO" id="GO:0071555">
    <property type="term" value="P:cell wall organization"/>
    <property type="evidence" value="ECO:0007669"/>
    <property type="project" value="UniProtKB-KW"/>
</dbReference>
<feature type="domain" description="Mur ligase C-terminal" evidence="19">
    <location>
        <begin position="308"/>
        <end position="415"/>
    </location>
</feature>
<dbReference type="EMBL" id="MPJW01000105">
    <property type="protein sequence ID" value="OLU40532.1"/>
    <property type="molecule type" value="Genomic_DNA"/>
</dbReference>
<keyword evidence="10 17" id="KW-0067">ATP-binding</keyword>
<dbReference type="Pfam" id="PF02875">
    <property type="entry name" value="Mur_ligase_C"/>
    <property type="match status" value="1"/>
</dbReference>
<dbReference type="InterPro" id="IPR036565">
    <property type="entry name" value="Mur-like_cat_sf"/>
</dbReference>
<dbReference type="GeneID" id="82202550"/>
<dbReference type="GO" id="GO:0009252">
    <property type="term" value="P:peptidoglycan biosynthetic process"/>
    <property type="evidence" value="ECO:0007669"/>
    <property type="project" value="UniProtKB-UniRule"/>
</dbReference>
<dbReference type="InterPro" id="IPR013221">
    <property type="entry name" value="Mur_ligase_cen"/>
</dbReference>
<dbReference type="InterPro" id="IPR036615">
    <property type="entry name" value="Mur_ligase_C_dom_sf"/>
</dbReference>
<evidence type="ECO:0000256" key="3">
    <source>
        <dbReference type="ARBA" id="ARBA00004752"/>
    </source>
</evidence>
<feature type="binding site" evidence="17">
    <location>
        <begin position="109"/>
        <end position="115"/>
    </location>
    <ligand>
        <name>ATP</name>
        <dbReference type="ChEBI" id="CHEBI:30616"/>
    </ligand>
</feature>
<evidence type="ECO:0000256" key="15">
    <source>
        <dbReference type="ARBA" id="ARBA00032324"/>
    </source>
</evidence>
<keyword evidence="22" id="KW-1185">Reference proteome</keyword>
<keyword evidence="8 17" id="KW-0436">Ligase</keyword>
<dbReference type="PANTHER" id="PTHR43692">
    <property type="entry name" value="UDP-N-ACETYLMURAMOYLALANINE--D-GLUTAMATE LIGASE"/>
    <property type="match status" value="1"/>
</dbReference>
<evidence type="ECO:0000259" key="20">
    <source>
        <dbReference type="Pfam" id="PF08245"/>
    </source>
</evidence>
<evidence type="ECO:0000256" key="7">
    <source>
        <dbReference type="ARBA" id="ARBA00022490"/>
    </source>
</evidence>
<evidence type="ECO:0000256" key="8">
    <source>
        <dbReference type="ARBA" id="ARBA00022598"/>
    </source>
</evidence>
<evidence type="ECO:0000256" key="18">
    <source>
        <dbReference type="RuleBase" id="RU003664"/>
    </source>
</evidence>
<evidence type="ECO:0000256" key="17">
    <source>
        <dbReference type="HAMAP-Rule" id="MF_00639"/>
    </source>
</evidence>
<dbReference type="RefSeq" id="WP_075818915.1">
    <property type="nucleotide sequence ID" value="NZ_CAPFLH010000021.1"/>
</dbReference>
<evidence type="ECO:0000313" key="21">
    <source>
        <dbReference type="EMBL" id="OLU40532.1"/>
    </source>
</evidence>
<dbReference type="GO" id="GO:0008360">
    <property type="term" value="P:regulation of cell shape"/>
    <property type="evidence" value="ECO:0007669"/>
    <property type="project" value="UniProtKB-KW"/>
</dbReference>
<dbReference type="GO" id="GO:0005737">
    <property type="term" value="C:cytoplasm"/>
    <property type="evidence" value="ECO:0007669"/>
    <property type="project" value="UniProtKB-SubCell"/>
</dbReference>
<keyword evidence="17 18" id="KW-0132">Cell division</keyword>
<dbReference type="Gene3D" id="3.40.1190.10">
    <property type="entry name" value="Mur-like, catalytic domain"/>
    <property type="match status" value="1"/>
</dbReference>
<evidence type="ECO:0000256" key="16">
    <source>
        <dbReference type="ARBA" id="ARBA00047632"/>
    </source>
</evidence>
<evidence type="ECO:0000256" key="12">
    <source>
        <dbReference type="ARBA" id="ARBA00022984"/>
    </source>
</evidence>
<dbReference type="GO" id="GO:0005524">
    <property type="term" value="F:ATP binding"/>
    <property type="evidence" value="ECO:0007669"/>
    <property type="project" value="UniProtKB-UniRule"/>
</dbReference>
<proteinExistence type="inferred from homology"/>
<dbReference type="Gene3D" id="3.40.50.720">
    <property type="entry name" value="NAD(P)-binding Rossmann-like Domain"/>
    <property type="match status" value="1"/>
</dbReference>
<dbReference type="Proteomes" id="UP000186341">
    <property type="component" value="Unassembled WGS sequence"/>
</dbReference>
<evidence type="ECO:0000256" key="4">
    <source>
        <dbReference type="ARBA" id="ARBA00010416"/>
    </source>
</evidence>
<keyword evidence="13 17" id="KW-0961">Cell wall biogenesis/degradation</keyword>
<dbReference type="NCBIfam" id="TIGR01087">
    <property type="entry name" value="murD"/>
    <property type="match status" value="1"/>
</dbReference>
<dbReference type="EC" id="6.3.2.9" evidence="5 17"/>
<evidence type="ECO:0000256" key="10">
    <source>
        <dbReference type="ARBA" id="ARBA00022840"/>
    </source>
</evidence>
<organism evidence="21 22">
    <name type="scientific">Ileibacterium valens</name>
    <dbReference type="NCBI Taxonomy" id="1862668"/>
    <lineage>
        <taxon>Bacteria</taxon>
        <taxon>Bacillati</taxon>
        <taxon>Bacillota</taxon>
        <taxon>Erysipelotrichia</taxon>
        <taxon>Erysipelotrichales</taxon>
        <taxon>Erysipelotrichaceae</taxon>
        <taxon>Ileibacterium</taxon>
    </lineage>
</organism>
<dbReference type="InterPro" id="IPR004101">
    <property type="entry name" value="Mur_ligase_C"/>
</dbReference>
<comment type="catalytic activity">
    <reaction evidence="16 17 18">
        <text>UDP-N-acetyl-alpha-D-muramoyl-L-alanine + D-glutamate + ATP = UDP-N-acetyl-alpha-D-muramoyl-L-alanyl-D-glutamate + ADP + phosphate + H(+)</text>
        <dbReference type="Rhea" id="RHEA:16429"/>
        <dbReference type="ChEBI" id="CHEBI:15378"/>
        <dbReference type="ChEBI" id="CHEBI:29986"/>
        <dbReference type="ChEBI" id="CHEBI:30616"/>
        <dbReference type="ChEBI" id="CHEBI:43474"/>
        <dbReference type="ChEBI" id="CHEBI:83898"/>
        <dbReference type="ChEBI" id="CHEBI:83900"/>
        <dbReference type="ChEBI" id="CHEBI:456216"/>
        <dbReference type="EC" id="6.3.2.9"/>
    </reaction>
</comment>
<dbReference type="Pfam" id="PF08245">
    <property type="entry name" value="Mur_ligase_M"/>
    <property type="match status" value="1"/>
</dbReference>
<evidence type="ECO:0000256" key="11">
    <source>
        <dbReference type="ARBA" id="ARBA00022960"/>
    </source>
</evidence>
<keyword evidence="12 17" id="KW-0573">Peptidoglycan synthesis</keyword>
<feature type="domain" description="Mur ligase central" evidence="20">
    <location>
        <begin position="107"/>
        <end position="286"/>
    </location>
</feature>
<dbReference type="SUPFAM" id="SSF51984">
    <property type="entry name" value="MurCD N-terminal domain"/>
    <property type="match status" value="1"/>
</dbReference>
<name>A0A1U7NGT2_9FIRM</name>